<evidence type="ECO:0000256" key="8">
    <source>
        <dbReference type="ARBA" id="ARBA00022741"/>
    </source>
</evidence>
<keyword evidence="11 19" id="KW-0067">ATP-binding</keyword>
<evidence type="ECO:0000256" key="1">
    <source>
        <dbReference type="ARBA" id="ARBA00004251"/>
    </source>
</evidence>
<dbReference type="InterPro" id="IPR001480">
    <property type="entry name" value="Bulb-type_lectin_dom"/>
</dbReference>
<dbReference type="GO" id="GO:0005509">
    <property type="term" value="F:calcium ion binding"/>
    <property type="evidence" value="ECO:0007669"/>
    <property type="project" value="InterPro"/>
</dbReference>
<keyword evidence="9 19" id="KW-0418">Kinase</keyword>
<dbReference type="InterPro" id="IPR008271">
    <property type="entry name" value="Ser/Thr_kinase_AS"/>
</dbReference>
<dbReference type="Gene3D" id="1.10.238.10">
    <property type="entry name" value="EF-hand"/>
    <property type="match status" value="1"/>
</dbReference>
<dbReference type="PROSITE" id="PS50948">
    <property type="entry name" value="PAN"/>
    <property type="match status" value="1"/>
</dbReference>
<dbReference type="InterPro" id="IPR000719">
    <property type="entry name" value="Prot_kinase_dom"/>
</dbReference>
<dbReference type="InterPro" id="IPR011992">
    <property type="entry name" value="EF-hand-dom_pair"/>
</dbReference>
<dbReference type="SMART" id="SM00473">
    <property type="entry name" value="PAN_AP"/>
    <property type="match status" value="1"/>
</dbReference>
<dbReference type="PANTHER" id="PTHR27002:SF616">
    <property type="entry name" value="RECEPTOR-LIKE SERINE_THREONINE-PROTEIN KINASE"/>
    <property type="match status" value="1"/>
</dbReference>
<evidence type="ECO:0000313" key="26">
    <source>
        <dbReference type="EMBL" id="KAB1215252.1"/>
    </source>
</evidence>
<keyword evidence="13 21" id="KW-0472">Membrane</keyword>
<dbReference type="InterPro" id="IPR002048">
    <property type="entry name" value="EF_hand_dom"/>
</dbReference>
<feature type="domain" description="Apple" evidence="25">
    <location>
        <begin position="476"/>
        <end position="560"/>
    </location>
</feature>
<dbReference type="PROSITE" id="PS50927">
    <property type="entry name" value="BULB_LECTIN"/>
    <property type="match status" value="1"/>
</dbReference>
<dbReference type="OrthoDB" id="785331at2759"/>
<dbReference type="InterPro" id="IPR021820">
    <property type="entry name" value="S-locus_recpt_kinase_C"/>
</dbReference>
<feature type="transmembrane region" description="Helical" evidence="21">
    <location>
        <begin position="143"/>
        <end position="165"/>
    </location>
</feature>
<dbReference type="InterPro" id="IPR003609">
    <property type="entry name" value="Pan_app"/>
</dbReference>
<dbReference type="SMART" id="SM00108">
    <property type="entry name" value="B_lectin"/>
    <property type="match status" value="1"/>
</dbReference>
<keyword evidence="2" id="KW-1003">Cell membrane</keyword>
<dbReference type="InterPro" id="IPR036426">
    <property type="entry name" value="Bulb-type_lectin_dom_sf"/>
</dbReference>
<dbReference type="SMART" id="SM00220">
    <property type="entry name" value="S_TKc"/>
    <property type="match status" value="1"/>
</dbReference>
<feature type="compositionally biased region" description="Polar residues" evidence="20">
    <location>
        <begin position="889"/>
        <end position="905"/>
    </location>
</feature>
<sequence length="913" mass="103221">MASQNSQPHFQDFLPVMAHKLGGDGLIGELCKGFDLLVDGDKGVITFDSLKRNSALLGLQDLGDEDLRCMIKEGDFDGDGALNQMEFCVLMFRLSPELMEESYMCLDEALQQDDFFQKLHQLLLSIFTLQLGCKELYKYKSMISLPSVFFVSNLLFFFFQVSVAIDSITKSRTLTDGRTLVSKEGTFELGFFSLGSSKNRYLGIWYENIPDRTVVWVANRRNPIIDLSGIVMINSIGNLVLLNRSKMIVWSTSSSKHTQNPVWQLLDSGNLVLRDGEEGNSESYLWQSFDYPSDTLLPGMKVGWDSKSGINRRLSSWKNADDPSPGDLAWGVELHSYPDAYMWKGSKRLYRTGHWNGLRPSGTPDLKPNPIFDFEVVNNDHGAFYVYTLKNKSVMSRLVLNQTKYSFERYTWIGPERRWNLYESVPVDHCDTYGLCGAYGNCIISESPVCQCLRGFKPKSAWVWSQGCVRNKALSCRGKAKDGFVKFVGLKLPDTTHAWLNRSMSLKECRIKCLNKCSCTAYTNPDIRGGGSGCAMWFGDLLDIRQIPESAQYLYIRMAASESEERGIVCHKNEGQDEKMELPLFDLSTITRATNKFSVDNKLGEGGFGPVYKGTLPDGQQIAVKRLSRSSTQGLIEFKNEVLLIAKLQHRNLVRLLGCCIQGGEKMLVYEYMVNKSLDFFIFDQTRRKLLDWSKRFQIIRGIARGLLYLHQDSRLRIIHRDLKASNVLLDSDMNPKISDFGMAKTFGGDQTEGNTNRVVGTYGYMAPEYAFDGLFSIKSDVFSFGILLLEIVSGKRNRGLSNRDRQNLVGDAWRLWKNNRPLEVMDTLVEDSHSFSEVLRCIHVSFLCVQQRPEDRPSMSSVVLMLGSESSLPPPKEPGFFTEEELHQSPSCSSKHGSSTTNEMSIAVVETR</sequence>
<keyword evidence="5 19" id="KW-0808">Transferase</keyword>
<dbReference type="Gene3D" id="2.90.10.10">
    <property type="entry name" value="Bulb-type lectin domain"/>
    <property type="match status" value="1"/>
</dbReference>
<evidence type="ECO:0000259" key="24">
    <source>
        <dbReference type="PROSITE" id="PS50927"/>
    </source>
</evidence>
<dbReference type="FunFam" id="1.10.510.10:FF:000060">
    <property type="entry name" value="G-type lectin S-receptor-like serine/threonine-protein kinase"/>
    <property type="match status" value="1"/>
</dbReference>
<dbReference type="InterPro" id="IPR024171">
    <property type="entry name" value="SRK-like_kinase"/>
</dbReference>
<dbReference type="Pfam" id="PF13833">
    <property type="entry name" value="EF-hand_8"/>
    <property type="match status" value="1"/>
</dbReference>
<dbReference type="PROSITE" id="PS50011">
    <property type="entry name" value="PROTEIN_KINASE_DOM"/>
    <property type="match status" value="1"/>
</dbReference>
<dbReference type="SUPFAM" id="SSF47473">
    <property type="entry name" value="EF-hand"/>
    <property type="match status" value="1"/>
</dbReference>
<proteinExistence type="inferred from homology"/>
<dbReference type="EC" id="2.7.11.1" evidence="19"/>
<keyword evidence="10" id="KW-0106">Calcium</keyword>
<feature type="region of interest" description="Disordered" evidence="20">
    <location>
        <begin position="871"/>
        <end position="913"/>
    </location>
</feature>
<accession>A0A6A1VQN9</accession>
<feature type="domain" description="Protein kinase" evidence="22">
    <location>
        <begin position="597"/>
        <end position="873"/>
    </location>
</feature>
<dbReference type="CDD" id="cd01098">
    <property type="entry name" value="PAN_AP_plant"/>
    <property type="match status" value="1"/>
</dbReference>
<dbReference type="Pfam" id="PF00954">
    <property type="entry name" value="S_locus_glycop"/>
    <property type="match status" value="1"/>
</dbReference>
<evidence type="ECO:0000256" key="11">
    <source>
        <dbReference type="ARBA" id="ARBA00022840"/>
    </source>
</evidence>
<dbReference type="CDD" id="cd00028">
    <property type="entry name" value="B_lectin"/>
    <property type="match status" value="1"/>
</dbReference>
<dbReference type="CDD" id="cd14066">
    <property type="entry name" value="STKc_IRAK"/>
    <property type="match status" value="1"/>
</dbReference>
<evidence type="ECO:0000256" key="5">
    <source>
        <dbReference type="ARBA" id="ARBA00022679"/>
    </source>
</evidence>
<keyword evidence="16" id="KW-0325">Glycoprotein</keyword>
<comment type="similarity">
    <text evidence="19">Belongs to the protein kinase superfamily. Ser/Thr protein kinase family.</text>
</comment>
<dbReference type="Pfam" id="PF01453">
    <property type="entry name" value="B_lectin"/>
    <property type="match status" value="1"/>
</dbReference>
<evidence type="ECO:0000256" key="13">
    <source>
        <dbReference type="ARBA" id="ARBA00023136"/>
    </source>
</evidence>
<dbReference type="Pfam" id="PF08276">
    <property type="entry name" value="PAN_2"/>
    <property type="match status" value="1"/>
</dbReference>
<evidence type="ECO:0000256" key="4">
    <source>
        <dbReference type="ARBA" id="ARBA00022553"/>
    </source>
</evidence>
<keyword evidence="6 21" id="KW-0812">Transmembrane</keyword>
<dbReference type="PROSITE" id="PS00108">
    <property type="entry name" value="PROTEIN_KINASE_ST"/>
    <property type="match status" value="1"/>
</dbReference>
<dbReference type="PANTHER" id="PTHR27002">
    <property type="entry name" value="RECEPTOR-LIKE SERINE/THREONINE-PROTEIN KINASE SD1-8"/>
    <property type="match status" value="1"/>
</dbReference>
<dbReference type="PIRSF" id="PIRSF000641">
    <property type="entry name" value="SRK"/>
    <property type="match status" value="1"/>
</dbReference>
<dbReference type="EMBL" id="RXIC02000022">
    <property type="protein sequence ID" value="KAB1215252.1"/>
    <property type="molecule type" value="Genomic_DNA"/>
</dbReference>
<dbReference type="SUPFAM" id="SSF51110">
    <property type="entry name" value="alpha-D-mannose-specific plant lectins"/>
    <property type="match status" value="1"/>
</dbReference>
<dbReference type="GO" id="GO:0004674">
    <property type="term" value="F:protein serine/threonine kinase activity"/>
    <property type="evidence" value="ECO:0007669"/>
    <property type="project" value="UniProtKB-KW"/>
</dbReference>
<evidence type="ECO:0000256" key="16">
    <source>
        <dbReference type="ARBA" id="ARBA00023180"/>
    </source>
</evidence>
<evidence type="ECO:0000256" key="20">
    <source>
        <dbReference type="SAM" id="MobiDB-lite"/>
    </source>
</evidence>
<dbReference type="FunFam" id="3.50.4.10:FF:000002">
    <property type="entry name" value="G-type lectin S-receptor-like serine/threonine-protein kinase"/>
    <property type="match status" value="1"/>
</dbReference>
<feature type="domain" description="Bulb-type lectin" evidence="24">
    <location>
        <begin position="165"/>
        <end position="286"/>
    </location>
</feature>
<dbReference type="PROSITE" id="PS50222">
    <property type="entry name" value="EF_HAND_2"/>
    <property type="match status" value="1"/>
</dbReference>
<keyword evidence="14" id="KW-1015">Disulfide bond</keyword>
<evidence type="ECO:0000256" key="7">
    <source>
        <dbReference type="ARBA" id="ARBA00022729"/>
    </source>
</evidence>
<dbReference type="AlphaFoldDB" id="A0A6A1VQN9"/>
<dbReference type="InterPro" id="IPR001245">
    <property type="entry name" value="Ser-Thr/Tyr_kinase_cat_dom"/>
</dbReference>
<evidence type="ECO:0000256" key="10">
    <source>
        <dbReference type="ARBA" id="ARBA00022837"/>
    </source>
</evidence>
<evidence type="ECO:0000256" key="6">
    <source>
        <dbReference type="ARBA" id="ARBA00022692"/>
    </source>
</evidence>
<keyword evidence="12 21" id="KW-1133">Transmembrane helix</keyword>
<dbReference type="FunFam" id="2.90.10.10:FF:000001">
    <property type="entry name" value="G-type lectin S-receptor-like serine/threonine-protein kinase"/>
    <property type="match status" value="1"/>
</dbReference>
<evidence type="ECO:0000256" key="14">
    <source>
        <dbReference type="ARBA" id="ARBA00023157"/>
    </source>
</evidence>
<feature type="domain" description="EF-hand" evidence="23">
    <location>
        <begin position="62"/>
        <end position="97"/>
    </location>
</feature>
<dbReference type="CDD" id="cd00051">
    <property type="entry name" value="EFh"/>
    <property type="match status" value="1"/>
</dbReference>
<dbReference type="PROSITE" id="PS00018">
    <property type="entry name" value="EF_HAND_1"/>
    <property type="match status" value="1"/>
</dbReference>
<evidence type="ECO:0000256" key="2">
    <source>
        <dbReference type="ARBA" id="ARBA00022475"/>
    </source>
</evidence>
<evidence type="ECO:0000313" key="27">
    <source>
        <dbReference type="Proteomes" id="UP000516437"/>
    </source>
</evidence>
<evidence type="ECO:0000259" key="25">
    <source>
        <dbReference type="PROSITE" id="PS50948"/>
    </source>
</evidence>
<keyword evidence="4" id="KW-0597">Phosphoprotein</keyword>
<comment type="caution">
    <text evidence="26">The sequence shown here is derived from an EMBL/GenBank/DDBJ whole genome shotgun (WGS) entry which is preliminary data.</text>
</comment>
<dbReference type="FunFam" id="3.30.200.20:FF:000195">
    <property type="entry name" value="G-type lectin S-receptor-like serine/threonine-protein kinase"/>
    <property type="match status" value="1"/>
</dbReference>
<dbReference type="GO" id="GO:0048544">
    <property type="term" value="P:recognition of pollen"/>
    <property type="evidence" value="ECO:0007669"/>
    <property type="project" value="InterPro"/>
</dbReference>
<reference evidence="26 27" key="1">
    <citation type="journal article" date="2019" name="Plant Biotechnol. J.">
        <title>The red bayberry genome and genetic basis of sex determination.</title>
        <authorList>
            <person name="Jia H.M."/>
            <person name="Jia H.J."/>
            <person name="Cai Q.L."/>
            <person name="Wang Y."/>
            <person name="Zhao H.B."/>
            <person name="Yang W.F."/>
            <person name="Wang G.Y."/>
            <person name="Li Y.H."/>
            <person name="Zhan D.L."/>
            <person name="Shen Y.T."/>
            <person name="Niu Q.F."/>
            <person name="Chang L."/>
            <person name="Qiu J."/>
            <person name="Zhao L."/>
            <person name="Xie H.B."/>
            <person name="Fu W.Y."/>
            <person name="Jin J."/>
            <person name="Li X.W."/>
            <person name="Jiao Y."/>
            <person name="Zhou C.C."/>
            <person name="Tu T."/>
            <person name="Chai C.Y."/>
            <person name="Gao J.L."/>
            <person name="Fan L.J."/>
            <person name="van de Weg E."/>
            <person name="Wang J.Y."/>
            <person name="Gao Z.S."/>
        </authorList>
    </citation>
    <scope>NUCLEOTIDE SEQUENCE [LARGE SCALE GENOMIC DNA]</scope>
    <source>
        <tissue evidence="26">Leaves</tissue>
    </source>
</reference>
<evidence type="ECO:0000256" key="15">
    <source>
        <dbReference type="ARBA" id="ARBA00023170"/>
    </source>
</evidence>
<name>A0A6A1VQN9_9ROSI</name>
<comment type="subcellular location">
    <subcellularLocation>
        <location evidence="1">Cell membrane</location>
        <topology evidence="1">Single-pass type I membrane protein</topology>
    </subcellularLocation>
</comment>
<dbReference type="SUPFAM" id="SSF56112">
    <property type="entry name" value="Protein kinase-like (PK-like)"/>
    <property type="match status" value="1"/>
</dbReference>
<dbReference type="Gene3D" id="1.10.510.10">
    <property type="entry name" value="Transferase(Phosphotransferase) domain 1"/>
    <property type="match status" value="1"/>
</dbReference>
<dbReference type="GO" id="GO:0005524">
    <property type="term" value="F:ATP binding"/>
    <property type="evidence" value="ECO:0007669"/>
    <property type="project" value="UniProtKB-KW"/>
</dbReference>
<dbReference type="Pfam" id="PF11883">
    <property type="entry name" value="DUF3403"/>
    <property type="match status" value="1"/>
</dbReference>
<evidence type="ECO:0000259" key="22">
    <source>
        <dbReference type="PROSITE" id="PS50011"/>
    </source>
</evidence>
<protein>
    <recommendedName>
        <fullName evidence="19">Receptor-like serine/threonine-protein kinase</fullName>
        <ecNumber evidence="19">2.7.11.1</ecNumber>
    </recommendedName>
</protein>
<keyword evidence="27" id="KW-1185">Reference proteome</keyword>
<dbReference type="Proteomes" id="UP000516437">
    <property type="component" value="Chromosome 4"/>
</dbReference>
<organism evidence="26 27">
    <name type="scientific">Morella rubra</name>
    <name type="common">Chinese bayberry</name>
    <dbReference type="NCBI Taxonomy" id="262757"/>
    <lineage>
        <taxon>Eukaryota</taxon>
        <taxon>Viridiplantae</taxon>
        <taxon>Streptophyta</taxon>
        <taxon>Embryophyta</taxon>
        <taxon>Tracheophyta</taxon>
        <taxon>Spermatophyta</taxon>
        <taxon>Magnoliopsida</taxon>
        <taxon>eudicotyledons</taxon>
        <taxon>Gunneridae</taxon>
        <taxon>Pentapetalae</taxon>
        <taxon>rosids</taxon>
        <taxon>fabids</taxon>
        <taxon>Fagales</taxon>
        <taxon>Myricaceae</taxon>
        <taxon>Morella</taxon>
    </lineage>
</organism>
<comment type="catalytic activity">
    <reaction evidence="17 19">
        <text>L-threonyl-[protein] + ATP = O-phospho-L-threonyl-[protein] + ADP + H(+)</text>
        <dbReference type="Rhea" id="RHEA:46608"/>
        <dbReference type="Rhea" id="RHEA-COMP:11060"/>
        <dbReference type="Rhea" id="RHEA-COMP:11605"/>
        <dbReference type="ChEBI" id="CHEBI:15378"/>
        <dbReference type="ChEBI" id="CHEBI:30013"/>
        <dbReference type="ChEBI" id="CHEBI:30616"/>
        <dbReference type="ChEBI" id="CHEBI:61977"/>
        <dbReference type="ChEBI" id="CHEBI:456216"/>
        <dbReference type="EC" id="2.7.11.1"/>
    </reaction>
</comment>
<keyword evidence="15" id="KW-0675">Receptor</keyword>
<comment type="catalytic activity">
    <reaction evidence="18 19">
        <text>L-seryl-[protein] + ATP = O-phospho-L-seryl-[protein] + ADP + H(+)</text>
        <dbReference type="Rhea" id="RHEA:17989"/>
        <dbReference type="Rhea" id="RHEA-COMP:9863"/>
        <dbReference type="Rhea" id="RHEA-COMP:11604"/>
        <dbReference type="ChEBI" id="CHEBI:15378"/>
        <dbReference type="ChEBI" id="CHEBI:29999"/>
        <dbReference type="ChEBI" id="CHEBI:30616"/>
        <dbReference type="ChEBI" id="CHEBI:83421"/>
        <dbReference type="ChEBI" id="CHEBI:456216"/>
        <dbReference type="EC" id="2.7.11.1"/>
    </reaction>
</comment>
<evidence type="ECO:0000256" key="3">
    <source>
        <dbReference type="ARBA" id="ARBA00022527"/>
    </source>
</evidence>
<evidence type="ECO:0000256" key="9">
    <source>
        <dbReference type="ARBA" id="ARBA00022777"/>
    </source>
</evidence>
<dbReference type="InterPro" id="IPR000858">
    <property type="entry name" value="S_locus_glycoprot_dom"/>
</dbReference>
<dbReference type="InterPro" id="IPR011009">
    <property type="entry name" value="Kinase-like_dom_sf"/>
</dbReference>
<evidence type="ECO:0000256" key="19">
    <source>
        <dbReference type="PIRNR" id="PIRNR000641"/>
    </source>
</evidence>
<keyword evidence="8 19" id="KW-0547">Nucleotide-binding</keyword>
<keyword evidence="3 19" id="KW-0723">Serine/threonine-protein kinase</keyword>
<dbReference type="Gene3D" id="3.30.200.20">
    <property type="entry name" value="Phosphorylase Kinase, domain 1"/>
    <property type="match status" value="1"/>
</dbReference>
<dbReference type="InterPro" id="IPR018247">
    <property type="entry name" value="EF_Hand_1_Ca_BS"/>
</dbReference>
<evidence type="ECO:0000256" key="18">
    <source>
        <dbReference type="ARBA" id="ARBA00048679"/>
    </source>
</evidence>
<dbReference type="Pfam" id="PF07714">
    <property type="entry name" value="PK_Tyr_Ser-Thr"/>
    <property type="match status" value="1"/>
</dbReference>
<gene>
    <name evidence="26" type="ORF">CJ030_MR4G004191</name>
</gene>
<evidence type="ECO:0000256" key="12">
    <source>
        <dbReference type="ARBA" id="ARBA00022989"/>
    </source>
</evidence>
<dbReference type="GO" id="GO:0005886">
    <property type="term" value="C:plasma membrane"/>
    <property type="evidence" value="ECO:0007669"/>
    <property type="project" value="UniProtKB-SubCell"/>
</dbReference>
<keyword evidence="7" id="KW-0732">Signal</keyword>
<evidence type="ECO:0000256" key="21">
    <source>
        <dbReference type="SAM" id="Phobius"/>
    </source>
</evidence>
<evidence type="ECO:0000259" key="23">
    <source>
        <dbReference type="PROSITE" id="PS50222"/>
    </source>
</evidence>
<evidence type="ECO:0000256" key="17">
    <source>
        <dbReference type="ARBA" id="ARBA00047899"/>
    </source>
</evidence>